<reference evidence="1 2" key="1">
    <citation type="journal article" date="2021" name="J. Hered.">
        <title>A chromosome-level genome assembly of the parasitoid wasp, Cotesia glomerata (Hymenoptera: Braconidae).</title>
        <authorList>
            <person name="Pinto B.J."/>
            <person name="Weis J.J."/>
            <person name="Gamble T."/>
            <person name="Ode P.J."/>
            <person name="Paul R."/>
            <person name="Zaspel J.M."/>
        </authorList>
    </citation>
    <scope>NUCLEOTIDE SEQUENCE [LARGE SCALE GENOMIC DNA]</scope>
    <source>
        <strain evidence="1">CgM1</strain>
    </source>
</reference>
<gene>
    <name evidence="1" type="ORF">KQX54_019679</name>
</gene>
<sequence length="82" mass="8730">MGEVMGLFWINKTVLRGLSMGFVAKAGNRSLTTALPIVVPTSPVIMIIQMDDGQIDVPNPEGAGALIILAYPALNSFRFAVL</sequence>
<evidence type="ECO:0000313" key="2">
    <source>
        <dbReference type="Proteomes" id="UP000826195"/>
    </source>
</evidence>
<dbReference type="AlphaFoldDB" id="A0AAV7I3X9"/>
<name>A0AAV7I3X9_COTGL</name>
<evidence type="ECO:0000313" key="1">
    <source>
        <dbReference type="EMBL" id="KAH0540755.1"/>
    </source>
</evidence>
<dbReference type="Proteomes" id="UP000826195">
    <property type="component" value="Unassembled WGS sequence"/>
</dbReference>
<proteinExistence type="predicted"/>
<organism evidence="1 2">
    <name type="scientific">Cotesia glomerata</name>
    <name type="common">Lepidopteran parasitic wasp</name>
    <name type="synonym">Apanteles glomeratus</name>
    <dbReference type="NCBI Taxonomy" id="32391"/>
    <lineage>
        <taxon>Eukaryota</taxon>
        <taxon>Metazoa</taxon>
        <taxon>Ecdysozoa</taxon>
        <taxon>Arthropoda</taxon>
        <taxon>Hexapoda</taxon>
        <taxon>Insecta</taxon>
        <taxon>Pterygota</taxon>
        <taxon>Neoptera</taxon>
        <taxon>Endopterygota</taxon>
        <taxon>Hymenoptera</taxon>
        <taxon>Apocrita</taxon>
        <taxon>Ichneumonoidea</taxon>
        <taxon>Braconidae</taxon>
        <taxon>Microgastrinae</taxon>
        <taxon>Cotesia</taxon>
    </lineage>
</organism>
<keyword evidence="2" id="KW-1185">Reference proteome</keyword>
<accession>A0AAV7I3X9</accession>
<comment type="caution">
    <text evidence="1">The sequence shown here is derived from an EMBL/GenBank/DDBJ whole genome shotgun (WGS) entry which is preliminary data.</text>
</comment>
<protein>
    <submittedName>
        <fullName evidence="1">Uncharacterized protein</fullName>
    </submittedName>
</protein>
<dbReference type="EMBL" id="JAHXZJ010002609">
    <property type="protein sequence ID" value="KAH0540755.1"/>
    <property type="molecule type" value="Genomic_DNA"/>
</dbReference>